<name>A0AAV2E331_9ROSI</name>
<feature type="compositionally biased region" description="Basic residues" evidence="1">
    <location>
        <begin position="43"/>
        <end position="71"/>
    </location>
</feature>
<proteinExistence type="predicted"/>
<evidence type="ECO:0000256" key="1">
    <source>
        <dbReference type="SAM" id="MobiDB-lite"/>
    </source>
</evidence>
<keyword evidence="3" id="KW-1185">Reference proteome</keyword>
<organism evidence="2 3">
    <name type="scientific">Linum trigynum</name>
    <dbReference type="NCBI Taxonomy" id="586398"/>
    <lineage>
        <taxon>Eukaryota</taxon>
        <taxon>Viridiplantae</taxon>
        <taxon>Streptophyta</taxon>
        <taxon>Embryophyta</taxon>
        <taxon>Tracheophyta</taxon>
        <taxon>Spermatophyta</taxon>
        <taxon>Magnoliopsida</taxon>
        <taxon>eudicotyledons</taxon>
        <taxon>Gunneridae</taxon>
        <taxon>Pentapetalae</taxon>
        <taxon>rosids</taxon>
        <taxon>fabids</taxon>
        <taxon>Malpighiales</taxon>
        <taxon>Linaceae</taxon>
        <taxon>Linum</taxon>
    </lineage>
</organism>
<accession>A0AAV2E331</accession>
<evidence type="ECO:0000313" key="2">
    <source>
        <dbReference type="EMBL" id="CAL1379975.1"/>
    </source>
</evidence>
<dbReference type="AlphaFoldDB" id="A0AAV2E331"/>
<reference evidence="2 3" key="1">
    <citation type="submission" date="2024-04" db="EMBL/GenBank/DDBJ databases">
        <authorList>
            <person name="Fracassetti M."/>
        </authorList>
    </citation>
    <scope>NUCLEOTIDE SEQUENCE [LARGE SCALE GENOMIC DNA]</scope>
</reference>
<gene>
    <name evidence="2" type="ORF">LTRI10_LOCUS21459</name>
</gene>
<protein>
    <recommendedName>
        <fullName evidence="4">Secreted protein</fullName>
    </recommendedName>
</protein>
<evidence type="ECO:0000313" key="3">
    <source>
        <dbReference type="Proteomes" id="UP001497516"/>
    </source>
</evidence>
<sequence>MRRWVPDGGGASKISVVSIKVLWTSTLAVATTGNRCRDGVRRGGLKSKNGTRRRSSWPVRGRRLGSNIPRR</sequence>
<dbReference type="Proteomes" id="UP001497516">
    <property type="component" value="Chromosome 4"/>
</dbReference>
<dbReference type="EMBL" id="OZ034817">
    <property type="protein sequence ID" value="CAL1379975.1"/>
    <property type="molecule type" value="Genomic_DNA"/>
</dbReference>
<evidence type="ECO:0008006" key="4">
    <source>
        <dbReference type="Google" id="ProtNLM"/>
    </source>
</evidence>
<feature type="region of interest" description="Disordered" evidence="1">
    <location>
        <begin position="36"/>
        <end position="71"/>
    </location>
</feature>